<dbReference type="RefSeq" id="WP_009277035.1">
    <property type="nucleotide sequence ID" value="NZ_CABKQE010000002.1"/>
</dbReference>
<keyword evidence="2" id="KW-1133">Transmembrane helix</keyword>
<dbReference type="AlphaFoldDB" id="A0A2P4RE54"/>
<keyword evidence="2" id="KW-0472">Membrane</keyword>
<dbReference type="Proteomes" id="UP001199322">
    <property type="component" value="Unassembled WGS sequence"/>
</dbReference>
<reference evidence="3" key="1">
    <citation type="submission" date="2018-06" db="EMBL/GenBank/DDBJ databases">
        <authorList>
            <person name="O'Rourke A."/>
        </authorList>
    </citation>
    <scope>NUCLEOTIDE SEQUENCE</scope>
    <source>
        <strain evidence="3">132550021-3</strain>
    </source>
</reference>
<feature type="region of interest" description="Disordered" evidence="1">
    <location>
        <begin position="61"/>
        <end position="81"/>
    </location>
</feature>
<accession>A0A2P4RE54</accession>
<organism evidence="3 4">
    <name type="scientific">Ralstonia pickettii</name>
    <name type="common">Burkholderia pickettii</name>
    <dbReference type="NCBI Taxonomy" id="329"/>
    <lineage>
        <taxon>Bacteria</taxon>
        <taxon>Pseudomonadati</taxon>
        <taxon>Pseudomonadota</taxon>
        <taxon>Betaproteobacteria</taxon>
        <taxon>Burkholderiales</taxon>
        <taxon>Burkholderiaceae</taxon>
        <taxon>Ralstonia</taxon>
    </lineage>
</organism>
<comment type="caution">
    <text evidence="3">The sequence shown here is derived from an EMBL/GenBank/DDBJ whole genome shotgun (WGS) entry which is preliminary data.</text>
</comment>
<gene>
    <name evidence="3" type="ORF">DEE74_04190</name>
</gene>
<protein>
    <recommendedName>
        <fullName evidence="5">Transmembrane protein</fullName>
    </recommendedName>
</protein>
<evidence type="ECO:0000313" key="4">
    <source>
        <dbReference type="Proteomes" id="UP001199322"/>
    </source>
</evidence>
<feature type="transmembrane region" description="Helical" evidence="2">
    <location>
        <begin position="20"/>
        <end position="39"/>
    </location>
</feature>
<name>A0A2P4RE54_RALPI</name>
<evidence type="ECO:0000313" key="3">
    <source>
        <dbReference type="EMBL" id="MBX3889060.1"/>
    </source>
</evidence>
<sequence length="81" mass="8767">MCGHARRPADDAPRWQRADIIGPASGVLLAVMSAALMFYRIRMRKVQPALAAIYSQVNEHGNPLTERGPRAKRAGNAGARG</sequence>
<evidence type="ECO:0000256" key="2">
    <source>
        <dbReference type="SAM" id="Phobius"/>
    </source>
</evidence>
<evidence type="ECO:0000256" key="1">
    <source>
        <dbReference type="SAM" id="MobiDB-lite"/>
    </source>
</evidence>
<keyword evidence="2" id="KW-0812">Transmembrane</keyword>
<dbReference type="EMBL" id="QGBI01000004">
    <property type="protein sequence ID" value="MBX3889060.1"/>
    <property type="molecule type" value="Genomic_DNA"/>
</dbReference>
<evidence type="ECO:0008006" key="5">
    <source>
        <dbReference type="Google" id="ProtNLM"/>
    </source>
</evidence>
<proteinExistence type="predicted"/>
<dbReference type="GeneID" id="61389393"/>